<dbReference type="SUPFAM" id="SSF103473">
    <property type="entry name" value="MFS general substrate transporter"/>
    <property type="match status" value="1"/>
</dbReference>
<feature type="transmembrane region" description="Helical" evidence="6">
    <location>
        <begin position="102"/>
        <end position="122"/>
    </location>
</feature>
<keyword evidence="5 6" id="KW-0472">Membrane</keyword>
<feature type="transmembrane region" description="Helical" evidence="6">
    <location>
        <begin position="49"/>
        <end position="68"/>
    </location>
</feature>
<dbReference type="InterPro" id="IPR000109">
    <property type="entry name" value="POT_fam"/>
</dbReference>
<comment type="similarity">
    <text evidence="2">Belongs to the major facilitator superfamily. Proton-dependent oligopeptide transporter (POT/PTR) (TC 2.A.17) family.</text>
</comment>
<proteinExistence type="inferred from homology"/>
<feature type="transmembrane region" description="Helical" evidence="6">
    <location>
        <begin position="74"/>
        <end position="95"/>
    </location>
</feature>
<feature type="transmembrane region" description="Helical" evidence="6">
    <location>
        <begin position="223"/>
        <end position="247"/>
    </location>
</feature>
<reference evidence="7" key="1">
    <citation type="submission" date="2018-02" db="EMBL/GenBank/DDBJ databases">
        <authorList>
            <person name="Cohen D.B."/>
            <person name="Kent A.D."/>
        </authorList>
    </citation>
    <scope>NUCLEOTIDE SEQUENCE</scope>
</reference>
<dbReference type="InterPro" id="IPR036259">
    <property type="entry name" value="MFS_trans_sf"/>
</dbReference>
<gene>
    <name evidence="7" type="ORF">FSB_LOCUS27716</name>
</gene>
<feature type="transmembrane region" description="Helical" evidence="6">
    <location>
        <begin position="530"/>
        <end position="550"/>
    </location>
</feature>
<evidence type="ECO:0000256" key="4">
    <source>
        <dbReference type="ARBA" id="ARBA00022989"/>
    </source>
</evidence>
<keyword evidence="4 6" id="KW-1133">Transmembrane helix</keyword>
<evidence type="ECO:0000256" key="2">
    <source>
        <dbReference type="ARBA" id="ARBA00005982"/>
    </source>
</evidence>
<feature type="transmembrane region" description="Helical" evidence="6">
    <location>
        <begin position="454"/>
        <end position="477"/>
    </location>
</feature>
<feature type="transmembrane region" description="Helical" evidence="6">
    <location>
        <begin position="413"/>
        <end position="434"/>
    </location>
</feature>
<accession>A0A2N9GKS2</accession>
<keyword evidence="3 6" id="KW-0812">Transmembrane</keyword>
<feature type="transmembrane region" description="Helical" evidence="6">
    <location>
        <begin position="370"/>
        <end position="392"/>
    </location>
</feature>
<feature type="transmembrane region" description="Helical" evidence="6">
    <location>
        <begin position="198"/>
        <end position="217"/>
    </location>
</feature>
<dbReference type="EMBL" id="OIVN01002013">
    <property type="protein sequence ID" value="SPC99834.1"/>
    <property type="molecule type" value="Genomic_DNA"/>
</dbReference>
<evidence type="ECO:0000256" key="6">
    <source>
        <dbReference type="SAM" id="Phobius"/>
    </source>
</evidence>
<feature type="transmembrane region" description="Helical" evidence="6">
    <location>
        <begin position="489"/>
        <end position="510"/>
    </location>
</feature>
<organism evidence="7">
    <name type="scientific">Fagus sylvatica</name>
    <name type="common">Beechnut</name>
    <dbReference type="NCBI Taxonomy" id="28930"/>
    <lineage>
        <taxon>Eukaryota</taxon>
        <taxon>Viridiplantae</taxon>
        <taxon>Streptophyta</taxon>
        <taxon>Embryophyta</taxon>
        <taxon>Tracheophyta</taxon>
        <taxon>Spermatophyta</taxon>
        <taxon>Magnoliopsida</taxon>
        <taxon>eudicotyledons</taxon>
        <taxon>Gunneridae</taxon>
        <taxon>Pentapetalae</taxon>
        <taxon>rosids</taxon>
        <taxon>fabids</taxon>
        <taxon>Fagales</taxon>
        <taxon>Fagaceae</taxon>
        <taxon>Fagus</taxon>
    </lineage>
</organism>
<dbReference type="Gene3D" id="1.20.1250.20">
    <property type="entry name" value="MFS general substrate transporter like domains"/>
    <property type="match status" value="1"/>
</dbReference>
<sequence>MVLIATNDDKDGANDGTVVDFRGNPVDKSKTGGWLAAGLILATELSERICVMGISMNLVTYLVGVLHISSAKSATIVTNFMGTLNLLGLLGGFLADAKLGRYLAVAIFGTITALGVSLLTLATTIPSMRPPPCDNYRNQQHQCIEANGRQLAMLFVALYIIALGGGGIKSNVSGFGSDQFDHNDPKEEKAMFFFFNRFYFGISIGSLFAVIVLVYIQDNVGRGWGYGISAGTMVVAFVVLLCGTPWYRFKRPQGSPLTAIWRVILLAWKKRGHPYPSHPSLLNEYQNARVPHTKKFKCLDKAAILDGYAGINENKNNPWIVSTVTQVEEVKMVLKLIPIWSTCILFWTVYSQMTTFTIEQATFMNRKIGSFVIPSGSFSTFLFITILLFTSLNEKLFVPLARKFTHKIQGITSLQRIGIGLLFSITAMVAAAVIEKQRRTIAVQKNSQIRAFWLVPQYFLVGAGEAFVYVGQLEFFIREAPERMKSMSTGLFLSTISMGFFVSSLLVSIVDKVTNKSWLRSNLNMGKIDNFYWLLAVLGVLNFLAFLTFAMRHQYKGQQHIITSDNGEKELKASNNLTIERTEEKMEGP</sequence>
<dbReference type="AlphaFoldDB" id="A0A2N9GKS2"/>
<dbReference type="GO" id="GO:0016020">
    <property type="term" value="C:membrane"/>
    <property type="evidence" value="ECO:0007669"/>
    <property type="project" value="UniProtKB-SubCell"/>
</dbReference>
<protein>
    <recommendedName>
        <fullName evidence="8">Major facilitator superfamily (MFS) profile domain-containing protein</fullName>
    </recommendedName>
</protein>
<dbReference type="Pfam" id="PF00854">
    <property type="entry name" value="PTR2"/>
    <property type="match status" value="1"/>
</dbReference>
<dbReference type="PANTHER" id="PTHR11654">
    <property type="entry name" value="OLIGOPEPTIDE TRANSPORTER-RELATED"/>
    <property type="match status" value="1"/>
</dbReference>
<evidence type="ECO:0000256" key="3">
    <source>
        <dbReference type="ARBA" id="ARBA00022692"/>
    </source>
</evidence>
<name>A0A2N9GKS2_FAGSY</name>
<comment type="subcellular location">
    <subcellularLocation>
        <location evidence="1">Membrane</location>
        <topology evidence="1">Multi-pass membrane protein</topology>
    </subcellularLocation>
</comment>
<evidence type="ECO:0000313" key="7">
    <source>
        <dbReference type="EMBL" id="SPC99834.1"/>
    </source>
</evidence>
<evidence type="ECO:0000256" key="5">
    <source>
        <dbReference type="ARBA" id="ARBA00023136"/>
    </source>
</evidence>
<feature type="transmembrane region" description="Helical" evidence="6">
    <location>
        <begin position="151"/>
        <end position="168"/>
    </location>
</feature>
<evidence type="ECO:0008006" key="8">
    <source>
        <dbReference type="Google" id="ProtNLM"/>
    </source>
</evidence>
<dbReference type="GO" id="GO:0022857">
    <property type="term" value="F:transmembrane transporter activity"/>
    <property type="evidence" value="ECO:0007669"/>
    <property type="project" value="InterPro"/>
</dbReference>
<evidence type="ECO:0000256" key="1">
    <source>
        <dbReference type="ARBA" id="ARBA00004141"/>
    </source>
</evidence>